<sequence length="128" mass="12755">MLRVPRGDGLGTPTRREESGGARGGGGGGGGGRRHPRAATGGLRARPRHTGATHPARESAQEAPTGGHHNDTATHRPNARCAHGTPAPGLQPGIRQSPHTSASCLGAQARGAGAATVSGVTALPKMCE</sequence>
<feature type="region of interest" description="Disordered" evidence="1">
    <location>
        <begin position="1"/>
        <end position="102"/>
    </location>
</feature>
<name>A0ABN9RR87_9DINO</name>
<accession>A0ABN9RR87</accession>
<proteinExistence type="predicted"/>
<comment type="caution">
    <text evidence="2">The sequence shown here is derived from an EMBL/GenBank/DDBJ whole genome shotgun (WGS) entry which is preliminary data.</text>
</comment>
<gene>
    <name evidence="2" type="ORF">PCOR1329_LOCUS22937</name>
</gene>
<organism evidence="2 3">
    <name type="scientific">Prorocentrum cordatum</name>
    <dbReference type="NCBI Taxonomy" id="2364126"/>
    <lineage>
        <taxon>Eukaryota</taxon>
        <taxon>Sar</taxon>
        <taxon>Alveolata</taxon>
        <taxon>Dinophyceae</taxon>
        <taxon>Prorocentrales</taxon>
        <taxon>Prorocentraceae</taxon>
        <taxon>Prorocentrum</taxon>
    </lineage>
</organism>
<reference evidence="2" key="1">
    <citation type="submission" date="2023-10" db="EMBL/GenBank/DDBJ databases">
        <authorList>
            <person name="Chen Y."/>
            <person name="Shah S."/>
            <person name="Dougan E. K."/>
            <person name="Thang M."/>
            <person name="Chan C."/>
        </authorList>
    </citation>
    <scope>NUCLEOTIDE SEQUENCE [LARGE SCALE GENOMIC DNA]</scope>
</reference>
<evidence type="ECO:0000256" key="1">
    <source>
        <dbReference type="SAM" id="MobiDB-lite"/>
    </source>
</evidence>
<dbReference type="Proteomes" id="UP001189429">
    <property type="component" value="Unassembled WGS sequence"/>
</dbReference>
<dbReference type="EMBL" id="CAUYUJ010007719">
    <property type="protein sequence ID" value="CAK0821767.1"/>
    <property type="molecule type" value="Genomic_DNA"/>
</dbReference>
<keyword evidence="3" id="KW-1185">Reference proteome</keyword>
<evidence type="ECO:0000313" key="2">
    <source>
        <dbReference type="EMBL" id="CAK0821767.1"/>
    </source>
</evidence>
<feature type="compositionally biased region" description="Gly residues" evidence="1">
    <location>
        <begin position="21"/>
        <end position="31"/>
    </location>
</feature>
<evidence type="ECO:0000313" key="3">
    <source>
        <dbReference type="Proteomes" id="UP001189429"/>
    </source>
</evidence>
<protein>
    <submittedName>
        <fullName evidence="2">Uncharacterized protein</fullName>
    </submittedName>
</protein>